<dbReference type="AlphaFoldDB" id="A0A2C5ZQF2"/>
<dbReference type="EMBL" id="NJEU01000080">
    <property type="protein sequence ID" value="PHH82062.1"/>
    <property type="molecule type" value="Genomic_DNA"/>
</dbReference>
<reference evidence="1 2" key="1">
    <citation type="submission" date="2017-06" db="EMBL/GenBank/DDBJ databases">
        <title>Ant-infecting Ophiocordyceps genomes reveal a high diversity of potential behavioral manipulation genes and a possible major role for enterotoxins.</title>
        <authorList>
            <person name="De Bekker C."/>
            <person name="Evans H.C."/>
            <person name="Brachmann A."/>
            <person name="Hughes D.P."/>
        </authorList>
    </citation>
    <scope>NUCLEOTIDE SEQUENCE [LARGE SCALE GENOMIC DNA]</scope>
    <source>
        <strain evidence="1 2">1348a</strain>
    </source>
</reference>
<comment type="caution">
    <text evidence="1">The sequence shown here is derived from an EMBL/GenBank/DDBJ whole genome shotgun (WGS) entry which is preliminary data.</text>
</comment>
<gene>
    <name evidence="1" type="ORF">CDD82_7143</name>
</gene>
<protein>
    <submittedName>
        <fullName evidence="1">Uncharacterized protein</fullName>
    </submittedName>
</protein>
<evidence type="ECO:0000313" key="1">
    <source>
        <dbReference type="EMBL" id="PHH82062.1"/>
    </source>
</evidence>
<dbReference type="OrthoDB" id="4227028at2759"/>
<dbReference type="InterPro" id="IPR011431">
    <property type="entry name" value="Trafficking_Pga2"/>
</dbReference>
<dbReference type="PANTHER" id="PTHR28199">
    <property type="entry name" value="PROCESSING OF GAS1 AND ALP PROTEIN 2"/>
    <property type="match status" value="1"/>
</dbReference>
<dbReference type="Pfam" id="PF07543">
    <property type="entry name" value="PGA2"/>
    <property type="match status" value="1"/>
</dbReference>
<sequence length="151" mass="17329">MDTTQQPDARHAQLNALGRLAARLAEYGHNATSNLHDSFSSMSLQSWIRLTVIVGGYLLLRPYVMKWSSKSVVERMEEDDAKARVEITPNELRGIKEQLYAAEDQGDGTSTDWGQKARLRQRQVLKDLLEEEERRRAAEHEDADIQEYLED</sequence>
<proteinExistence type="predicted"/>
<dbReference type="GO" id="GO:0015031">
    <property type="term" value="P:protein transport"/>
    <property type="evidence" value="ECO:0007669"/>
    <property type="project" value="TreeGrafter"/>
</dbReference>
<evidence type="ECO:0000313" key="2">
    <source>
        <dbReference type="Proteomes" id="UP000224854"/>
    </source>
</evidence>
<keyword evidence="2" id="KW-1185">Reference proteome</keyword>
<accession>A0A2C5ZQF2</accession>
<organism evidence="1 2">
    <name type="scientific">Ophiocordyceps australis</name>
    <dbReference type="NCBI Taxonomy" id="1399860"/>
    <lineage>
        <taxon>Eukaryota</taxon>
        <taxon>Fungi</taxon>
        <taxon>Dikarya</taxon>
        <taxon>Ascomycota</taxon>
        <taxon>Pezizomycotina</taxon>
        <taxon>Sordariomycetes</taxon>
        <taxon>Hypocreomycetidae</taxon>
        <taxon>Hypocreales</taxon>
        <taxon>Ophiocordycipitaceae</taxon>
        <taxon>Ophiocordyceps</taxon>
    </lineage>
</organism>
<dbReference type="PANTHER" id="PTHR28199:SF1">
    <property type="entry name" value="PROCESSING OF GAS1 AND ALP PROTEIN 2"/>
    <property type="match status" value="1"/>
</dbReference>
<name>A0A2C5ZQF2_9HYPO</name>
<dbReference type="Proteomes" id="UP000224854">
    <property type="component" value="Unassembled WGS sequence"/>
</dbReference>